<feature type="transmembrane region" description="Helical" evidence="3">
    <location>
        <begin position="30"/>
        <end position="48"/>
    </location>
</feature>
<accession>A0A8X6K204</accession>
<reference evidence="4" key="1">
    <citation type="journal article" date="2011" name="J. Bacteriol.">
        <title>Genome sequences of Salmonella enterica serovar typhimurium, Choleraesuis, Dublin, and Gallinarum strains of well- defined virulence in food-producing animals.</title>
        <authorList>
            <person name="Richardson E.J."/>
            <person name="Limaye B."/>
            <person name="Inamdar H."/>
            <person name="Datta A."/>
            <person name="Manjari K.S."/>
            <person name="Pullinger G.D."/>
            <person name="Thomson N.R."/>
            <person name="Joshi R.R."/>
            <person name="Watson M."/>
            <person name="Stevens M.P."/>
        </authorList>
    </citation>
    <scope>NUCLEOTIDE SEQUENCE [LARGE SCALE GENOMIC DNA]</scope>
    <source>
        <strain evidence="4">3246</strain>
    </source>
</reference>
<evidence type="ECO:0000256" key="1">
    <source>
        <dbReference type="ARBA" id="ARBA00005622"/>
    </source>
</evidence>
<sequence>MTDYVYCPDKTSPAKKESHPMYGRQYHNKCYRMALFLVSFCFSALSYAQPDMQPLGPNIADKGSGYYHFRVNDFQSADGARHYRVWTAIPNKAAPPSGYPVLYMLDGNAVMDRLPETLLKQLADHSPPVIVAIGYQTNLPFDLNGRAYDYTPAPGIEGSENNPRFHRKTGGGPAFRQLLERHIAPQVEQGITINPERRGVWGHSYGGLFVLDSWLSSSFFHIYYSASPSLSRDNFALLNRLTAVKPSPFCHKKLIIMEGSASNGDSRQRQMAELLQKVQETVRTLENNGVNAALQHYPGLGHGPMFNASFRSALLDISREPASQKPRCH</sequence>
<dbReference type="SUPFAM" id="SSF53474">
    <property type="entry name" value="alpha/beta-Hydrolases"/>
    <property type="match status" value="1"/>
</dbReference>
<evidence type="ECO:0000313" key="5">
    <source>
        <dbReference type="Proteomes" id="UP000002794"/>
    </source>
</evidence>
<keyword evidence="3" id="KW-1133">Transmembrane helix</keyword>
<keyword evidence="2" id="KW-0378">Hydrolase</keyword>
<dbReference type="EMBL" id="CM001151">
    <property type="protein sequence ID" value="EGE30851.1"/>
    <property type="molecule type" value="Genomic_DNA"/>
</dbReference>
<proteinExistence type="inferred from homology"/>
<dbReference type="InterPro" id="IPR052558">
    <property type="entry name" value="Siderophore_Hydrolase_D"/>
</dbReference>
<dbReference type="PANTHER" id="PTHR40841">
    <property type="entry name" value="SIDEROPHORE TRIACETYLFUSARININE C ESTERASE"/>
    <property type="match status" value="1"/>
</dbReference>
<dbReference type="InterPro" id="IPR029058">
    <property type="entry name" value="AB_hydrolase_fold"/>
</dbReference>
<dbReference type="InterPro" id="IPR000801">
    <property type="entry name" value="Esterase-like"/>
</dbReference>
<protein>
    <submittedName>
        <fullName evidence="4">IroE</fullName>
    </submittedName>
</protein>
<comment type="similarity">
    <text evidence="1">Belongs to the esterase D family.</text>
</comment>
<dbReference type="Pfam" id="PF00756">
    <property type="entry name" value="Esterase"/>
    <property type="match status" value="1"/>
</dbReference>
<dbReference type="GO" id="GO:0016788">
    <property type="term" value="F:hydrolase activity, acting on ester bonds"/>
    <property type="evidence" value="ECO:0007669"/>
    <property type="project" value="TreeGrafter"/>
</dbReference>
<evidence type="ECO:0000256" key="3">
    <source>
        <dbReference type="SAM" id="Phobius"/>
    </source>
</evidence>
<dbReference type="AlphaFoldDB" id="A0A8X6K204"/>
<dbReference type="Gene3D" id="3.40.50.1820">
    <property type="entry name" value="alpha/beta hydrolase"/>
    <property type="match status" value="1"/>
</dbReference>
<gene>
    <name evidence="4" type="ORF">SD3246_2975</name>
</gene>
<keyword evidence="3" id="KW-0472">Membrane</keyword>
<dbReference type="PANTHER" id="PTHR40841:SF2">
    <property type="entry name" value="SIDEROPHORE-DEGRADING ESTERASE (EUROFUNG)"/>
    <property type="match status" value="1"/>
</dbReference>
<organism evidence="4 5">
    <name type="scientific">Salmonella enterica subsp. enterica serovar Dublin str. SD3246</name>
    <dbReference type="NCBI Taxonomy" id="909945"/>
    <lineage>
        <taxon>Bacteria</taxon>
        <taxon>Pseudomonadati</taxon>
        <taxon>Pseudomonadota</taxon>
        <taxon>Gammaproteobacteria</taxon>
        <taxon>Enterobacterales</taxon>
        <taxon>Enterobacteriaceae</taxon>
        <taxon>Salmonella</taxon>
    </lineage>
</organism>
<keyword evidence="3" id="KW-0812">Transmembrane</keyword>
<name>A0A8X6K204_SALDU</name>
<evidence type="ECO:0000313" key="4">
    <source>
        <dbReference type="EMBL" id="EGE30851.1"/>
    </source>
</evidence>
<dbReference type="Proteomes" id="UP000002794">
    <property type="component" value="Chromosome"/>
</dbReference>
<evidence type="ECO:0000256" key="2">
    <source>
        <dbReference type="ARBA" id="ARBA00022801"/>
    </source>
</evidence>